<dbReference type="InterPro" id="IPR000560">
    <property type="entry name" value="His_Pase_clade-2"/>
</dbReference>
<dbReference type="PANTHER" id="PTHR20963:SF18">
    <property type="entry name" value="ACID PHOSPHATASE PHO11-RELATED"/>
    <property type="match status" value="1"/>
</dbReference>
<dbReference type="GO" id="GO:0009277">
    <property type="term" value="C:fungal-type cell wall"/>
    <property type="evidence" value="ECO:0007669"/>
    <property type="project" value="TreeGrafter"/>
</dbReference>
<dbReference type="CDD" id="cd07061">
    <property type="entry name" value="HP_HAP_like"/>
    <property type="match status" value="1"/>
</dbReference>
<feature type="chain" id="PRO_5025053267" evidence="5">
    <location>
        <begin position="22"/>
        <end position="434"/>
    </location>
</feature>
<feature type="active site" description="Nucleophile" evidence="3">
    <location>
        <position position="64"/>
    </location>
</feature>
<reference evidence="6" key="1">
    <citation type="journal article" date="2019" name="G3 (Bethesda)">
        <title>Genome Assemblies of Two Rare Opportunistic Yeast Pathogens: Diutina rugosa (syn. Candida rugosa) and Trichomonascus ciferrii (syn. Candida ciferrii).</title>
        <authorList>
            <person name="Mixao V."/>
            <person name="Saus E."/>
            <person name="Hansen A.P."/>
            <person name="Lass-Florl C."/>
            <person name="Gabaldon T."/>
        </authorList>
    </citation>
    <scope>NUCLEOTIDE SEQUENCE</scope>
    <source>
        <strain evidence="6">CBS 4856</strain>
    </source>
</reference>
<feature type="signal peptide" evidence="5">
    <location>
        <begin position="1"/>
        <end position="21"/>
    </location>
</feature>
<dbReference type="VEuPathDB" id="FungiDB:TRICI_000990"/>
<keyword evidence="7" id="KW-1185">Reference proteome</keyword>
<evidence type="ECO:0000256" key="2">
    <source>
        <dbReference type="ARBA" id="ARBA00023180"/>
    </source>
</evidence>
<dbReference type="Gene3D" id="3.40.50.1240">
    <property type="entry name" value="Phosphoglycerate mutase-like"/>
    <property type="match status" value="1"/>
</dbReference>
<feature type="disulfide bond" evidence="4">
    <location>
        <begin position="196"/>
        <end position="415"/>
    </location>
</feature>
<feature type="disulfide bond" evidence="4">
    <location>
        <begin position="387"/>
        <end position="395"/>
    </location>
</feature>
<evidence type="ECO:0000256" key="5">
    <source>
        <dbReference type="SAM" id="SignalP"/>
    </source>
</evidence>
<dbReference type="OrthoDB" id="6509975at2759"/>
<accession>A0A642VAL8</accession>
<dbReference type="Pfam" id="PF00328">
    <property type="entry name" value="His_Phos_2"/>
    <property type="match status" value="1"/>
</dbReference>
<comment type="caution">
    <text evidence="6">The sequence shown here is derived from an EMBL/GenBank/DDBJ whole genome shotgun (WGS) entry which is preliminary data.</text>
</comment>
<feature type="disulfide bond" evidence="4">
    <location>
        <begin position="53"/>
        <end position="365"/>
    </location>
</feature>
<keyword evidence="5" id="KW-0732">Signal</keyword>
<dbReference type="Proteomes" id="UP000761534">
    <property type="component" value="Unassembled WGS sequence"/>
</dbReference>
<name>A0A642VAL8_9ASCO</name>
<feature type="active site" description="Proton donor" evidence="3">
    <location>
        <position position="316"/>
    </location>
</feature>
<dbReference type="GO" id="GO:0003993">
    <property type="term" value="F:acid phosphatase activity"/>
    <property type="evidence" value="ECO:0007669"/>
    <property type="project" value="TreeGrafter"/>
</dbReference>
<evidence type="ECO:0000256" key="3">
    <source>
        <dbReference type="PIRSR" id="PIRSR000894-1"/>
    </source>
</evidence>
<dbReference type="AlphaFoldDB" id="A0A642VAL8"/>
<evidence type="ECO:0000313" key="6">
    <source>
        <dbReference type="EMBL" id="KAA8916871.1"/>
    </source>
</evidence>
<dbReference type="InterPro" id="IPR029033">
    <property type="entry name" value="His_PPase_superfam"/>
</dbReference>
<evidence type="ECO:0000313" key="7">
    <source>
        <dbReference type="Proteomes" id="UP000761534"/>
    </source>
</evidence>
<dbReference type="EMBL" id="SWFS01000078">
    <property type="protein sequence ID" value="KAA8916871.1"/>
    <property type="molecule type" value="Genomic_DNA"/>
</dbReference>
<sequence>MVRLPSSALLFASSALPSTLAADSGPDLRHLGGLGPYTSHESMGIDSGTPDGCKVDQVIMYSRHGERYPDTGDYDRMKKIVDKLKEDDGLSGPLEFIKDYDFFMEKDKSGLLTENGRYAGETELKNLGKSYNEKYGDLVGDIDKLNIFATDMDRVYKSANNFAEGFFGSDWQSKANVLQLKESGDPMNSLTPEVNCRDQFTGEHKPNGEYKEKQFKSIADRLKEHTSVDLSTSDVESLMLMCPFELNAKGESDFCGIFESDEWKKFEYSRDLNMYYDYPVYKAGIAAGAVLTNASKTLMKDGPENVGGLFFEFTHDAVLTEIYTALNIFMPDEKLPGDEEPENNPFQISQISPMLGHITLERLSCDGHGEPYVRVNVNDAYVPFHDCTSGPGQSCPLDEYEDILDDRFVSFQDLCGMKDGYTYYTDVFWKNKNV</sequence>
<dbReference type="PANTHER" id="PTHR20963">
    <property type="entry name" value="MULTIPLE INOSITOL POLYPHOSPHATE PHOSPHATASE-RELATED"/>
    <property type="match status" value="1"/>
</dbReference>
<keyword evidence="2" id="KW-0325">Glycoprotein</keyword>
<keyword evidence="4" id="KW-1015">Disulfide bond</keyword>
<keyword evidence="1" id="KW-0378">Hydrolase</keyword>
<proteinExistence type="predicted"/>
<dbReference type="PIRSF" id="PIRSF000894">
    <property type="entry name" value="Acid_phosphatase"/>
    <property type="match status" value="1"/>
</dbReference>
<gene>
    <name evidence="6" type="ORF">TRICI_000990</name>
</gene>
<dbReference type="SUPFAM" id="SSF53254">
    <property type="entry name" value="Phosphoglycerate mutase-like"/>
    <property type="match status" value="1"/>
</dbReference>
<feature type="disulfide bond" evidence="4">
    <location>
        <begin position="242"/>
        <end position="255"/>
    </location>
</feature>
<evidence type="ECO:0000256" key="4">
    <source>
        <dbReference type="PIRSR" id="PIRSR000894-2"/>
    </source>
</evidence>
<protein>
    <submittedName>
        <fullName evidence="6">Uncharacterized protein</fullName>
    </submittedName>
</protein>
<dbReference type="InterPro" id="IPR016274">
    <property type="entry name" value="Histidine_acid_Pase_euk"/>
</dbReference>
<evidence type="ECO:0000256" key="1">
    <source>
        <dbReference type="ARBA" id="ARBA00022801"/>
    </source>
</evidence>
<organism evidence="6 7">
    <name type="scientific">Trichomonascus ciferrii</name>
    <dbReference type="NCBI Taxonomy" id="44093"/>
    <lineage>
        <taxon>Eukaryota</taxon>
        <taxon>Fungi</taxon>
        <taxon>Dikarya</taxon>
        <taxon>Ascomycota</taxon>
        <taxon>Saccharomycotina</taxon>
        <taxon>Dipodascomycetes</taxon>
        <taxon>Dipodascales</taxon>
        <taxon>Trichomonascaceae</taxon>
        <taxon>Trichomonascus</taxon>
        <taxon>Trichomonascus ciferrii complex</taxon>
    </lineage>
</organism>